<organism evidence="2 3">
    <name type="scientific">Listeria welshimeri</name>
    <dbReference type="NCBI Taxonomy" id="1643"/>
    <lineage>
        <taxon>Bacteria</taxon>
        <taxon>Bacillati</taxon>
        <taxon>Bacillota</taxon>
        <taxon>Bacilli</taxon>
        <taxon>Bacillales</taxon>
        <taxon>Listeriaceae</taxon>
        <taxon>Listeria</taxon>
    </lineage>
</organism>
<dbReference type="Proteomes" id="UP000522007">
    <property type="component" value="Unassembled WGS sequence"/>
</dbReference>
<dbReference type="RefSeq" id="WP_185303617.1">
    <property type="nucleotide sequence ID" value="NZ_JACTJI010000008.1"/>
</dbReference>
<keyword evidence="1" id="KW-0472">Membrane</keyword>
<keyword evidence="1" id="KW-0812">Transmembrane</keyword>
<keyword evidence="1" id="KW-1133">Transmembrane helix</keyword>
<name>A0A7X0TA86_LISWE</name>
<protein>
    <submittedName>
        <fullName evidence="2">Uncharacterized protein</fullName>
    </submittedName>
</protein>
<accession>A0A7X0TA86</accession>
<evidence type="ECO:0000313" key="3">
    <source>
        <dbReference type="Proteomes" id="UP000522007"/>
    </source>
</evidence>
<evidence type="ECO:0000313" key="2">
    <source>
        <dbReference type="EMBL" id="MBC1323169.1"/>
    </source>
</evidence>
<comment type="caution">
    <text evidence="2">The sequence shown here is derived from an EMBL/GenBank/DDBJ whole genome shotgun (WGS) entry which is preliminary data.</text>
</comment>
<gene>
    <name evidence="2" type="ORF">HB853_09445</name>
</gene>
<dbReference type="EMBL" id="JAAROP010000009">
    <property type="protein sequence ID" value="MBC1323169.1"/>
    <property type="molecule type" value="Genomic_DNA"/>
</dbReference>
<proteinExistence type="predicted"/>
<dbReference type="AlphaFoldDB" id="A0A7X0TA86"/>
<feature type="transmembrane region" description="Helical" evidence="1">
    <location>
        <begin position="35"/>
        <end position="53"/>
    </location>
</feature>
<reference evidence="2 3" key="1">
    <citation type="submission" date="2020-03" db="EMBL/GenBank/DDBJ databases">
        <title>Soil Listeria distribution.</title>
        <authorList>
            <person name="Liao J."/>
            <person name="Wiedmann M."/>
        </authorList>
    </citation>
    <scope>NUCLEOTIDE SEQUENCE [LARGE SCALE GENOMIC DNA]</scope>
    <source>
        <strain evidence="2 3">FSL L7-1829</strain>
    </source>
</reference>
<sequence>MKQVINDTLSVFGIVFMVLIIASYFFPIGEIINDARSFLIFFFLVNILGKYLLNQKREKNKQ</sequence>
<evidence type="ECO:0000256" key="1">
    <source>
        <dbReference type="SAM" id="Phobius"/>
    </source>
</evidence>
<feature type="transmembrane region" description="Helical" evidence="1">
    <location>
        <begin position="9"/>
        <end position="29"/>
    </location>
</feature>